<dbReference type="EMBL" id="JAEVFJ010000011">
    <property type="protein sequence ID" value="KAH8101731.1"/>
    <property type="molecule type" value="Genomic_DNA"/>
</dbReference>
<evidence type="ECO:0008006" key="3">
    <source>
        <dbReference type="Google" id="ProtNLM"/>
    </source>
</evidence>
<name>A0A8K0XQX9_9AGAR</name>
<keyword evidence="2" id="KW-1185">Reference proteome</keyword>
<dbReference type="Proteomes" id="UP000813824">
    <property type="component" value="Unassembled WGS sequence"/>
</dbReference>
<evidence type="ECO:0000313" key="2">
    <source>
        <dbReference type="Proteomes" id="UP000813824"/>
    </source>
</evidence>
<accession>A0A8K0XQX9</accession>
<organism evidence="1 2">
    <name type="scientific">Cristinia sonorae</name>
    <dbReference type="NCBI Taxonomy" id="1940300"/>
    <lineage>
        <taxon>Eukaryota</taxon>
        <taxon>Fungi</taxon>
        <taxon>Dikarya</taxon>
        <taxon>Basidiomycota</taxon>
        <taxon>Agaricomycotina</taxon>
        <taxon>Agaricomycetes</taxon>
        <taxon>Agaricomycetidae</taxon>
        <taxon>Agaricales</taxon>
        <taxon>Pleurotineae</taxon>
        <taxon>Stephanosporaceae</taxon>
        <taxon>Cristinia</taxon>
    </lineage>
</organism>
<sequence length="479" mass="52125">MPLSTVTVLSSASTASSSHSRMSDGLPFPRNMSGVSDFEVEHTLKLHGSSPKTQRRRRTSSDYSSEAAYRTRVARLLNAKARPFSVCGRIPVDPANLTLFFRSKGGITHSLDFPIDVDQDLPPSLEVLIAACRPQSPSGLEEFSGNDALFYPHNLPITTSLEIANHPILDAVRNTLFPTLPTGHYLTTLRDKVQVWLKGGGMKAQPRPNDARVATIVVTLPVRFRGGSLVVKNADGIEEKFYGRGGKPGDMEWTAFMADCDHEIEPVQKGCRMSISYGVYLRTFGTAEINPDPLISPSDNFLDMVSPVLNMSRGRKIAFSLSGDYGVNPGEVLADSLVPDLKGGDSILYHALKLYKLAPELRWTAGGYVWALDQVVDLSIDTEEESPTSRVPFSVLNGPRASVVASPLRTSFSTSSESGEDDIRTRVKRSGAISLADADIVVLSDSSLGAPITKERVFFVQSGELEKLVVNILLVVYVP</sequence>
<dbReference type="AlphaFoldDB" id="A0A8K0XQX9"/>
<reference evidence="1" key="1">
    <citation type="journal article" date="2021" name="New Phytol.">
        <title>Evolutionary innovations through gain and loss of genes in the ectomycorrhizal Boletales.</title>
        <authorList>
            <person name="Wu G."/>
            <person name="Miyauchi S."/>
            <person name="Morin E."/>
            <person name="Kuo A."/>
            <person name="Drula E."/>
            <person name="Varga T."/>
            <person name="Kohler A."/>
            <person name="Feng B."/>
            <person name="Cao Y."/>
            <person name="Lipzen A."/>
            <person name="Daum C."/>
            <person name="Hundley H."/>
            <person name="Pangilinan J."/>
            <person name="Johnson J."/>
            <person name="Barry K."/>
            <person name="LaButti K."/>
            <person name="Ng V."/>
            <person name="Ahrendt S."/>
            <person name="Min B."/>
            <person name="Choi I.G."/>
            <person name="Park H."/>
            <person name="Plett J.M."/>
            <person name="Magnuson J."/>
            <person name="Spatafora J.W."/>
            <person name="Nagy L.G."/>
            <person name="Henrissat B."/>
            <person name="Grigoriev I.V."/>
            <person name="Yang Z.L."/>
            <person name="Xu J."/>
            <person name="Martin F.M."/>
        </authorList>
    </citation>
    <scope>NUCLEOTIDE SEQUENCE</scope>
    <source>
        <strain evidence="1">KKN 215</strain>
    </source>
</reference>
<dbReference type="OrthoDB" id="3166447at2759"/>
<protein>
    <recommendedName>
        <fullName evidence="3">Fe2OG dioxygenase domain-containing protein</fullName>
    </recommendedName>
</protein>
<gene>
    <name evidence="1" type="ORF">BXZ70DRAFT_72160</name>
</gene>
<proteinExistence type="predicted"/>
<comment type="caution">
    <text evidence="1">The sequence shown here is derived from an EMBL/GenBank/DDBJ whole genome shotgun (WGS) entry which is preliminary data.</text>
</comment>
<evidence type="ECO:0000313" key="1">
    <source>
        <dbReference type="EMBL" id="KAH8101731.1"/>
    </source>
</evidence>